<evidence type="ECO:0000256" key="5">
    <source>
        <dbReference type="ARBA" id="ARBA00022932"/>
    </source>
</evidence>
<evidence type="ECO:0000256" key="2">
    <source>
        <dbReference type="ARBA" id="ARBA00022679"/>
    </source>
</evidence>
<evidence type="ECO:0000256" key="7">
    <source>
        <dbReference type="ARBA" id="ARBA00049244"/>
    </source>
</evidence>
<dbReference type="Pfam" id="PF21694">
    <property type="entry name" value="DNA_pol3_delta_C"/>
    <property type="match status" value="1"/>
</dbReference>
<dbReference type="EC" id="2.7.7.7" evidence="1"/>
<dbReference type="AlphaFoldDB" id="A0A518DA17"/>
<keyword evidence="10" id="KW-1185">Reference proteome</keyword>
<evidence type="ECO:0000256" key="4">
    <source>
        <dbReference type="ARBA" id="ARBA00022705"/>
    </source>
</evidence>
<feature type="domain" description="DNA polymerase III delta subunit-like C-terminal" evidence="8">
    <location>
        <begin position="230"/>
        <end position="344"/>
    </location>
</feature>
<evidence type="ECO:0000313" key="10">
    <source>
        <dbReference type="Proteomes" id="UP000317429"/>
    </source>
</evidence>
<sequence length="368" mass="40000">MAKASTNTTTALEFLSAQREGAPPTLVAVFGDEGFLAGEVIRELRTRLCGDSDGLAWREFEDPSCEWRDVQDAVVSVSLFGSESSVAVVRDADKFVSNNRDRLEDFCGRESEGTLVLQVSSWPSNTRLAKAAAGCGLAIDCRVPDRGAERTKFLKELRGWLKKRAKSRRHVTLADSAIDAMVDLLPLSVGLYDQEVARLAVVAASESVPVTTIDGDFVLRHVGGWRARQAWDLIDAAADGDAAEALKQLDLLLMAGDSSIGILAQASASLRRLATATQLFQQAESQGRRASLREAVQRAGTPPFALDKAERQLKQIGRDRGARLAGWLLEADLAMKDHSSKPHQARIVLERLLVQLSKQADARAAGRR</sequence>
<dbReference type="GO" id="GO:0003677">
    <property type="term" value="F:DNA binding"/>
    <property type="evidence" value="ECO:0007669"/>
    <property type="project" value="InterPro"/>
</dbReference>
<name>A0A518DA17_9BACT</name>
<dbReference type="PANTHER" id="PTHR34388:SF1">
    <property type="entry name" value="DNA POLYMERASE III SUBUNIT DELTA"/>
    <property type="match status" value="1"/>
</dbReference>
<comment type="catalytic activity">
    <reaction evidence="7">
        <text>DNA(n) + a 2'-deoxyribonucleoside 5'-triphosphate = DNA(n+1) + diphosphate</text>
        <dbReference type="Rhea" id="RHEA:22508"/>
        <dbReference type="Rhea" id="RHEA-COMP:17339"/>
        <dbReference type="Rhea" id="RHEA-COMP:17340"/>
        <dbReference type="ChEBI" id="CHEBI:33019"/>
        <dbReference type="ChEBI" id="CHEBI:61560"/>
        <dbReference type="ChEBI" id="CHEBI:173112"/>
        <dbReference type="EC" id="2.7.7.7"/>
    </reaction>
</comment>
<accession>A0A518DA17</accession>
<evidence type="ECO:0000256" key="3">
    <source>
        <dbReference type="ARBA" id="ARBA00022695"/>
    </source>
</evidence>
<comment type="similarity">
    <text evidence="6">Belongs to the DNA polymerase HolA subunit family.</text>
</comment>
<dbReference type="InterPro" id="IPR027417">
    <property type="entry name" value="P-loop_NTPase"/>
</dbReference>
<dbReference type="KEGG" id="pnd:Pla175_17050"/>
<dbReference type="Gene3D" id="1.20.272.10">
    <property type="match status" value="1"/>
</dbReference>
<dbReference type="Gene3D" id="3.40.50.300">
    <property type="entry name" value="P-loop containing nucleotide triphosphate hydrolases"/>
    <property type="match status" value="1"/>
</dbReference>
<organism evidence="9 10">
    <name type="scientific">Pirellulimonas nuda</name>
    <dbReference type="NCBI Taxonomy" id="2528009"/>
    <lineage>
        <taxon>Bacteria</taxon>
        <taxon>Pseudomonadati</taxon>
        <taxon>Planctomycetota</taxon>
        <taxon>Planctomycetia</taxon>
        <taxon>Pirellulales</taxon>
        <taxon>Lacipirellulaceae</taxon>
        <taxon>Pirellulimonas</taxon>
    </lineage>
</organism>
<dbReference type="PANTHER" id="PTHR34388">
    <property type="entry name" value="DNA POLYMERASE III SUBUNIT DELTA"/>
    <property type="match status" value="1"/>
</dbReference>
<dbReference type="NCBIfam" id="TIGR01128">
    <property type="entry name" value="holA"/>
    <property type="match status" value="1"/>
</dbReference>
<dbReference type="RefSeq" id="WP_145283134.1">
    <property type="nucleotide sequence ID" value="NZ_CP036291.1"/>
</dbReference>
<dbReference type="GO" id="GO:0006261">
    <property type="term" value="P:DNA-templated DNA replication"/>
    <property type="evidence" value="ECO:0007669"/>
    <property type="project" value="TreeGrafter"/>
</dbReference>
<dbReference type="SUPFAM" id="SSF48019">
    <property type="entry name" value="post-AAA+ oligomerization domain-like"/>
    <property type="match status" value="1"/>
</dbReference>
<dbReference type="InterPro" id="IPR048466">
    <property type="entry name" value="DNA_pol3_delta-like_C"/>
</dbReference>
<evidence type="ECO:0000256" key="6">
    <source>
        <dbReference type="ARBA" id="ARBA00034754"/>
    </source>
</evidence>
<keyword evidence="5" id="KW-0239">DNA-directed DNA polymerase</keyword>
<proteinExistence type="inferred from homology"/>
<keyword evidence="4" id="KW-0235">DNA replication</keyword>
<dbReference type="GO" id="GO:0003887">
    <property type="term" value="F:DNA-directed DNA polymerase activity"/>
    <property type="evidence" value="ECO:0007669"/>
    <property type="project" value="UniProtKB-KW"/>
</dbReference>
<keyword evidence="2" id="KW-0808">Transferase</keyword>
<evidence type="ECO:0000259" key="8">
    <source>
        <dbReference type="Pfam" id="PF21694"/>
    </source>
</evidence>
<keyword evidence="3" id="KW-0548">Nucleotidyltransferase</keyword>
<evidence type="ECO:0000256" key="1">
    <source>
        <dbReference type="ARBA" id="ARBA00012417"/>
    </source>
</evidence>
<reference evidence="9 10" key="1">
    <citation type="submission" date="2019-02" db="EMBL/GenBank/DDBJ databases">
        <title>Deep-cultivation of Planctomycetes and their phenomic and genomic characterization uncovers novel biology.</title>
        <authorList>
            <person name="Wiegand S."/>
            <person name="Jogler M."/>
            <person name="Boedeker C."/>
            <person name="Pinto D."/>
            <person name="Vollmers J."/>
            <person name="Rivas-Marin E."/>
            <person name="Kohn T."/>
            <person name="Peeters S.H."/>
            <person name="Heuer A."/>
            <person name="Rast P."/>
            <person name="Oberbeckmann S."/>
            <person name="Bunk B."/>
            <person name="Jeske O."/>
            <person name="Meyerdierks A."/>
            <person name="Storesund J.E."/>
            <person name="Kallscheuer N."/>
            <person name="Luecker S."/>
            <person name="Lage O.M."/>
            <person name="Pohl T."/>
            <person name="Merkel B.J."/>
            <person name="Hornburger P."/>
            <person name="Mueller R.-W."/>
            <person name="Bruemmer F."/>
            <person name="Labrenz M."/>
            <person name="Spormann A.M."/>
            <person name="Op den Camp H."/>
            <person name="Overmann J."/>
            <person name="Amann R."/>
            <person name="Jetten M.S.M."/>
            <person name="Mascher T."/>
            <person name="Medema M.H."/>
            <person name="Devos D.P."/>
            <person name="Kaster A.-K."/>
            <person name="Ovreas L."/>
            <person name="Rohde M."/>
            <person name="Galperin M.Y."/>
            <person name="Jogler C."/>
        </authorList>
    </citation>
    <scope>NUCLEOTIDE SEQUENCE [LARGE SCALE GENOMIC DNA]</scope>
    <source>
        <strain evidence="9 10">Pla175</strain>
    </source>
</reference>
<dbReference type="InterPro" id="IPR008921">
    <property type="entry name" value="DNA_pol3_clamp-load_cplx_C"/>
</dbReference>
<evidence type="ECO:0000313" key="9">
    <source>
        <dbReference type="EMBL" id="QDU88330.1"/>
    </source>
</evidence>
<dbReference type="InterPro" id="IPR005790">
    <property type="entry name" value="DNA_polIII_delta"/>
</dbReference>
<gene>
    <name evidence="9" type="ORF">Pla175_17050</name>
</gene>
<dbReference type="GO" id="GO:0009360">
    <property type="term" value="C:DNA polymerase III complex"/>
    <property type="evidence" value="ECO:0007669"/>
    <property type="project" value="TreeGrafter"/>
</dbReference>
<dbReference type="Proteomes" id="UP000317429">
    <property type="component" value="Chromosome"/>
</dbReference>
<dbReference type="EMBL" id="CP036291">
    <property type="protein sequence ID" value="QDU88330.1"/>
    <property type="molecule type" value="Genomic_DNA"/>
</dbReference>
<protein>
    <recommendedName>
        <fullName evidence="1">DNA-directed DNA polymerase</fullName>
        <ecNumber evidence="1">2.7.7.7</ecNumber>
    </recommendedName>
</protein>
<dbReference type="OrthoDB" id="269621at2"/>